<dbReference type="AlphaFoldDB" id="A0AAD8KDI6"/>
<organism evidence="1 2">
    <name type="scientific">Tagetes erecta</name>
    <name type="common">African marigold</name>
    <dbReference type="NCBI Taxonomy" id="13708"/>
    <lineage>
        <taxon>Eukaryota</taxon>
        <taxon>Viridiplantae</taxon>
        <taxon>Streptophyta</taxon>
        <taxon>Embryophyta</taxon>
        <taxon>Tracheophyta</taxon>
        <taxon>Spermatophyta</taxon>
        <taxon>Magnoliopsida</taxon>
        <taxon>eudicotyledons</taxon>
        <taxon>Gunneridae</taxon>
        <taxon>Pentapetalae</taxon>
        <taxon>asterids</taxon>
        <taxon>campanulids</taxon>
        <taxon>Asterales</taxon>
        <taxon>Asteraceae</taxon>
        <taxon>Asteroideae</taxon>
        <taxon>Heliantheae alliance</taxon>
        <taxon>Tageteae</taxon>
        <taxon>Tagetes</taxon>
    </lineage>
</organism>
<dbReference type="Gene3D" id="1.20.1130.10">
    <property type="entry name" value="Photosystem I PsaA/PsaB"/>
    <property type="match status" value="1"/>
</dbReference>
<accession>A0AAD8KDI6</accession>
<evidence type="ECO:0000313" key="1">
    <source>
        <dbReference type="EMBL" id="KAK1419361.1"/>
    </source>
</evidence>
<comment type="caution">
    <text evidence="1">The sequence shown here is derived from an EMBL/GenBank/DDBJ whole genome shotgun (WGS) entry which is preliminary data.</text>
</comment>
<protein>
    <submittedName>
        <fullName evidence="1">Uncharacterized protein</fullName>
    </submittedName>
</protein>
<gene>
    <name evidence="1" type="ORF">QVD17_28527</name>
</gene>
<name>A0AAD8KDI6_TARER</name>
<dbReference type="EMBL" id="JAUHHV010000007">
    <property type="protein sequence ID" value="KAK1419361.1"/>
    <property type="molecule type" value="Genomic_DNA"/>
</dbReference>
<reference evidence="1" key="1">
    <citation type="journal article" date="2023" name="bioRxiv">
        <title>Improved chromosome-level genome assembly for marigold (Tagetes erecta).</title>
        <authorList>
            <person name="Jiang F."/>
            <person name="Yuan L."/>
            <person name="Wang S."/>
            <person name="Wang H."/>
            <person name="Xu D."/>
            <person name="Wang A."/>
            <person name="Fan W."/>
        </authorList>
    </citation>
    <scope>NUCLEOTIDE SEQUENCE</scope>
    <source>
        <strain evidence="1">WSJ</strain>
        <tissue evidence="1">Leaf</tissue>
    </source>
</reference>
<keyword evidence="2" id="KW-1185">Reference proteome</keyword>
<dbReference type="Proteomes" id="UP001229421">
    <property type="component" value="Unassembled WGS sequence"/>
</dbReference>
<evidence type="ECO:0000313" key="2">
    <source>
        <dbReference type="Proteomes" id="UP001229421"/>
    </source>
</evidence>
<proteinExistence type="predicted"/>
<sequence length="129" mass="14875">MPFFLVEEPNEEKSGLTMFLLSIDLTIERVATIFLLQDIQAKGQDVVFLFRFRIGDRKIGTTNQKARPPISFLGLRRPIKGRYDHVFVWIGTTDEKVGVPFRRDGRDMANSSITINGWLRDFLWAQASQ</sequence>
<dbReference type="InterPro" id="IPR036408">
    <property type="entry name" value="PSI_PsaA/B_sf"/>
</dbReference>